<reference evidence="1 2" key="1">
    <citation type="submission" date="2019-03" db="EMBL/GenBank/DDBJ databases">
        <title>Efficiently degradation of phenoxyalkanoic acid herbicides by Cupriavidus oxalaticus strain X32.</title>
        <authorList>
            <person name="Sheng X."/>
        </authorList>
    </citation>
    <scope>NUCLEOTIDE SEQUENCE [LARGE SCALE GENOMIC DNA]</scope>
    <source>
        <strain evidence="1 2">X32</strain>
    </source>
</reference>
<dbReference type="EMBL" id="CP038634">
    <property type="protein sequence ID" value="QBY50624.1"/>
    <property type="molecule type" value="Genomic_DNA"/>
</dbReference>
<dbReference type="KEGG" id="cox:E0W60_05420"/>
<sequence length="62" mass="6408">MLATARAVMAAMVVGTAHGAAHITLQRKHAYSRINGWSGKCRKAALGGCPRLSGTVAMIGQT</sequence>
<dbReference type="Proteomes" id="UP000295294">
    <property type="component" value="Chromosome 1"/>
</dbReference>
<dbReference type="OrthoDB" id="9913677at2"/>
<evidence type="ECO:0000313" key="1">
    <source>
        <dbReference type="EMBL" id="QBY50624.1"/>
    </source>
</evidence>
<evidence type="ECO:0000313" key="2">
    <source>
        <dbReference type="Proteomes" id="UP000295294"/>
    </source>
</evidence>
<gene>
    <name evidence="1" type="ORF">E0W60_05420</name>
</gene>
<accession>A0A4P7L547</accession>
<dbReference type="AlphaFoldDB" id="A0A4P7L547"/>
<protein>
    <submittedName>
        <fullName evidence="1">Uncharacterized protein</fullName>
    </submittedName>
</protein>
<name>A0A4P7L547_9BURK</name>
<proteinExistence type="predicted"/>
<organism evidence="1 2">
    <name type="scientific">Cupriavidus oxalaticus</name>
    <dbReference type="NCBI Taxonomy" id="96344"/>
    <lineage>
        <taxon>Bacteria</taxon>
        <taxon>Pseudomonadati</taxon>
        <taxon>Pseudomonadota</taxon>
        <taxon>Betaproteobacteria</taxon>
        <taxon>Burkholderiales</taxon>
        <taxon>Burkholderiaceae</taxon>
        <taxon>Cupriavidus</taxon>
    </lineage>
</organism>
<dbReference type="RefSeq" id="WP_135703270.1">
    <property type="nucleotide sequence ID" value="NZ_CP038634.1"/>
</dbReference>